<dbReference type="Gene3D" id="1.20.58.390">
    <property type="entry name" value="Neurotransmitter-gated ion-channel transmembrane domain"/>
    <property type="match status" value="1"/>
</dbReference>
<evidence type="ECO:0000259" key="7">
    <source>
        <dbReference type="Pfam" id="PF02931"/>
    </source>
</evidence>
<keyword evidence="3 5" id="KW-1133">Transmembrane helix</keyword>
<sequence length="485" mass="56012">MNRRYSTLFCLIAFMSMAKAVSNDEDLAKAVLNDDEETRNDSPVQTLFDTLFEGYNKHMRPVKNHSDATMVNLTPWLYSLVDVNERIGTLKFIQCLRLTWMDELIRWDPAQFSNITYIKLPVSMLWFPDVAIYNALQIDLVIPMEQLKVRINHKGKARLSLYQVVTQRCHDYNLAMFPFDDQSCTTRYASWHYSAEEMRVIPVHVEFAAQHLERHSSWRIIDYSPGGYRETYAAEEGDDSLTYEEIHYRITIRRDAKYYVVTVVAPTFIITTICLTGLFVPFSSTGERQQKVTLGLTTLLTIAVVLHMVTEEMPKSPEGTTMLGKYIIEQMALCGCAIFITVLVMYAHRWVLGQKYKVPDWLLTIVQYNKTTPLPTFPGYHSIESSARLNGHVAIETAECENSPNKSATTLMSEDMRRVWDAVVECQKNLEWISNSLTQNSVAMDGVQAWTRVYNTFDLFALIFFVLMNSVHTYYRVFAYYLSRA</sequence>
<dbReference type="AlphaFoldDB" id="A0A914XCJ5"/>
<keyword evidence="9" id="KW-1185">Reference proteome</keyword>
<feature type="signal peptide" evidence="6">
    <location>
        <begin position="1"/>
        <end position="20"/>
    </location>
</feature>
<evidence type="ECO:0000256" key="6">
    <source>
        <dbReference type="SAM" id="SignalP"/>
    </source>
</evidence>
<dbReference type="Pfam" id="PF02932">
    <property type="entry name" value="Neur_chan_memb"/>
    <property type="match status" value="1"/>
</dbReference>
<feature type="chain" id="PRO_5037092707" evidence="6">
    <location>
        <begin position="21"/>
        <end position="485"/>
    </location>
</feature>
<evidence type="ECO:0000256" key="2">
    <source>
        <dbReference type="ARBA" id="ARBA00022692"/>
    </source>
</evidence>
<dbReference type="PRINTS" id="PR00252">
    <property type="entry name" value="NRIONCHANNEL"/>
</dbReference>
<evidence type="ECO:0000313" key="10">
    <source>
        <dbReference type="WBParaSite" id="PSAMB.scaffold73size86561.g1533.t1"/>
    </source>
</evidence>
<dbReference type="Pfam" id="PF02931">
    <property type="entry name" value="Neur_chan_LBD"/>
    <property type="match status" value="1"/>
</dbReference>
<dbReference type="FunFam" id="2.70.170.10:FF:000028">
    <property type="entry name" value="AcetylCholine Receptor"/>
    <property type="match status" value="1"/>
</dbReference>
<dbReference type="InterPro" id="IPR006201">
    <property type="entry name" value="Neur_channel"/>
</dbReference>
<organism evidence="9 10">
    <name type="scientific">Plectus sambesii</name>
    <dbReference type="NCBI Taxonomy" id="2011161"/>
    <lineage>
        <taxon>Eukaryota</taxon>
        <taxon>Metazoa</taxon>
        <taxon>Ecdysozoa</taxon>
        <taxon>Nematoda</taxon>
        <taxon>Chromadorea</taxon>
        <taxon>Plectida</taxon>
        <taxon>Plectina</taxon>
        <taxon>Plectoidea</taxon>
        <taxon>Plectidae</taxon>
        <taxon>Plectus</taxon>
    </lineage>
</organism>
<feature type="transmembrane region" description="Helical" evidence="5">
    <location>
        <begin position="258"/>
        <end position="280"/>
    </location>
</feature>
<dbReference type="GO" id="GO:0005230">
    <property type="term" value="F:extracellular ligand-gated monoatomic ion channel activity"/>
    <property type="evidence" value="ECO:0007669"/>
    <property type="project" value="InterPro"/>
</dbReference>
<proteinExistence type="predicted"/>
<accession>A0A914XCJ5</accession>
<feature type="transmembrane region" description="Helical" evidence="5">
    <location>
        <begin position="292"/>
        <end position="310"/>
    </location>
</feature>
<evidence type="ECO:0000256" key="1">
    <source>
        <dbReference type="ARBA" id="ARBA00004141"/>
    </source>
</evidence>
<dbReference type="SUPFAM" id="SSF63712">
    <property type="entry name" value="Nicotinic receptor ligand binding domain-like"/>
    <property type="match status" value="1"/>
</dbReference>
<dbReference type="CDD" id="cd18989">
    <property type="entry name" value="LGIC_ECD_cation"/>
    <property type="match status" value="1"/>
</dbReference>
<dbReference type="InterPro" id="IPR006202">
    <property type="entry name" value="Neur_chan_lig-bd"/>
</dbReference>
<feature type="domain" description="Neurotransmitter-gated ion-channel transmembrane" evidence="8">
    <location>
        <begin position="264"/>
        <end position="473"/>
    </location>
</feature>
<evidence type="ECO:0000256" key="5">
    <source>
        <dbReference type="SAM" id="Phobius"/>
    </source>
</evidence>
<feature type="transmembrane region" description="Helical" evidence="5">
    <location>
        <begin position="459"/>
        <end position="482"/>
    </location>
</feature>
<dbReference type="InterPro" id="IPR036719">
    <property type="entry name" value="Neuro-gated_channel_TM_sf"/>
</dbReference>
<keyword evidence="6" id="KW-0732">Signal</keyword>
<dbReference type="SUPFAM" id="SSF90112">
    <property type="entry name" value="Neurotransmitter-gated ion-channel transmembrane pore"/>
    <property type="match status" value="1"/>
</dbReference>
<dbReference type="PANTHER" id="PTHR18945">
    <property type="entry name" value="NEUROTRANSMITTER GATED ION CHANNEL"/>
    <property type="match status" value="1"/>
</dbReference>
<name>A0A914XCJ5_9BILA</name>
<evidence type="ECO:0000256" key="3">
    <source>
        <dbReference type="ARBA" id="ARBA00022989"/>
    </source>
</evidence>
<evidence type="ECO:0000256" key="4">
    <source>
        <dbReference type="ARBA" id="ARBA00023136"/>
    </source>
</evidence>
<dbReference type="CDD" id="cd19051">
    <property type="entry name" value="LGIC_TM_cation"/>
    <property type="match status" value="1"/>
</dbReference>
<dbReference type="GO" id="GO:0016020">
    <property type="term" value="C:membrane"/>
    <property type="evidence" value="ECO:0007669"/>
    <property type="project" value="UniProtKB-SubCell"/>
</dbReference>
<feature type="transmembrane region" description="Helical" evidence="5">
    <location>
        <begin position="330"/>
        <end position="347"/>
    </location>
</feature>
<evidence type="ECO:0000313" key="9">
    <source>
        <dbReference type="Proteomes" id="UP000887566"/>
    </source>
</evidence>
<dbReference type="Proteomes" id="UP000887566">
    <property type="component" value="Unplaced"/>
</dbReference>
<dbReference type="InterPro" id="IPR036734">
    <property type="entry name" value="Neur_chan_lig-bd_sf"/>
</dbReference>
<reference evidence="10" key="1">
    <citation type="submission" date="2022-11" db="UniProtKB">
        <authorList>
            <consortium name="WormBaseParasite"/>
        </authorList>
    </citation>
    <scope>IDENTIFICATION</scope>
</reference>
<dbReference type="InterPro" id="IPR038050">
    <property type="entry name" value="Neuro_actylchol_rec"/>
</dbReference>
<evidence type="ECO:0000259" key="8">
    <source>
        <dbReference type="Pfam" id="PF02932"/>
    </source>
</evidence>
<dbReference type="Gene3D" id="2.70.170.10">
    <property type="entry name" value="Neurotransmitter-gated ion-channel ligand-binding domain"/>
    <property type="match status" value="1"/>
</dbReference>
<dbReference type="WBParaSite" id="PSAMB.scaffold73size86561.g1533.t1">
    <property type="protein sequence ID" value="PSAMB.scaffold73size86561.g1533.t1"/>
    <property type="gene ID" value="PSAMB.scaffold73size86561.g1533"/>
</dbReference>
<protein>
    <submittedName>
        <fullName evidence="10">Uncharacterized protein</fullName>
    </submittedName>
</protein>
<dbReference type="GO" id="GO:0004888">
    <property type="term" value="F:transmembrane signaling receptor activity"/>
    <property type="evidence" value="ECO:0007669"/>
    <property type="project" value="InterPro"/>
</dbReference>
<comment type="subcellular location">
    <subcellularLocation>
        <location evidence="1">Membrane</location>
        <topology evidence="1">Multi-pass membrane protein</topology>
    </subcellularLocation>
</comment>
<dbReference type="InterPro" id="IPR006029">
    <property type="entry name" value="Neurotrans-gated_channel_TM"/>
</dbReference>
<feature type="domain" description="Neurotransmitter-gated ion-channel ligand-binding" evidence="7">
    <location>
        <begin position="45"/>
        <end position="255"/>
    </location>
</feature>
<keyword evidence="4 5" id="KW-0472">Membrane</keyword>
<keyword evidence="2 5" id="KW-0812">Transmembrane</keyword>